<dbReference type="InParanoid" id="Q7UKK8"/>
<proteinExistence type="predicted"/>
<organism evidence="1 2">
    <name type="scientific">Rhodopirellula baltica (strain DSM 10527 / NCIMB 13988 / SH1)</name>
    <dbReference type="NCBI Taxonomy" id="243090"/>
    <lineage>
        <taxon>Bacteria</taxon>
        <taxon>Pseudomonadati</taxon>
        <taxon>Planctomycetota</taxon>
        <taxon>Planctomycetia</taxon>
        <taxon>Pirellulales</taxon>
        <taxon>Pirellulaceae</taxon>
        <taxon>Rhodopirellula</taxon>
    </lineage>
</organism>
<dbReference type="EMBL" id="BX294150">
    <property type="protein sequence ID" value="CAD76625.1"/>
    <property type="molecule type" value="Genomic_DNA"/>
</dbReference>
<dbReference type="EnsemblBacteria" id="CAD76625">
    <property type="protein sequence ID" value="CAD76625"/>
    <property type="gene ID" value="RB10098"/>
</dbReference>
<dbReference type="KEGG" id="rba:RB10098"/>
<gene>
    <name evidence="1" type="ordered locus">RB10098</name>
</gene>
<name>Q7UKK8_RHOBA</name>
<dbReference type="AlphaFoldDB" id="Q7UKK8"/>
<dbReference type="HOGENOM" id="CLU_3172543_0_0_0"/>
<protein>
    <submittedName>
        <fullName evidence="1">Uncharacterized protein</fullName>
    </submittedName>
</protein>
<keyword evidence="2" id="KW-1185">Reference proteome</keyword>
<dbReference type="STRING" id="243090.RB10098"/>
<sequence>MNAAPLSKQIGSKRHCCAVKMTSNPLLLEGSSELSYQPRLQQPSEQA</sequence>
<evidence type="ECO:0000313" key="2">
    <source>
        <dbReference type="Proteomes" id="UP000001025"/>
    </source>
</evidence>
<dbReference type="Proteomes" id="UP000001025">
    <property type="component" value="Chromosome"/>
</dbReference>
<evidence type="ECO:0000313" key="1">
    <source>
        <dbReference type="EMBL" id="CAD76625.1"/>
    </source>
</evidence>
<accession>Q7UKK8</accession>
<reference evidence="1 2" key="1">
    <citation type="journal article" date="2003" name="Proc. Natl. Acad. Sci. U.S.A.">
        <title>Complete genome sequence of the marine planctomycete Pirellula sp. strain 1.</title>
        <authorList>
            <person name="Gloeckner F.O."/>
            <person name="Kube M."/>
            <person name="Bauer M."/>
            <person name="Teeling H."/>
            <person name="Lombardot T."/>
            <person name="Ludwig W."/>
            <person name="Gade D."/>
            <person name="Beck A."/>
            <person name="Borzym K."/>
            <person name="Heitmann K."/>
            <person name="Rabus R."/>
            <person name="Schlesner H."/>
            <person name="Amann R."/>
            <person name="Reinhardt R."/>
        </authorList>
    </citation>
    <scope>NUCLEOTIDE SEQUENCE [LARGE SCALE GENOMIC DNA]</scope>
    <source>
        <strain evidence="2">DSM 10527 / NCIMB 13988 / SH1</strain>
    </source>
</reference>